<dbReference type="SUPFAM" id="SSF50044">
    <property type="entry name" value="SH3-domain"/>
    <property type="match status" value="1"/>
</dbReference>
<dbReference type="OrthoDB" id="2159336at2759"/>
<dbReference type="GO" id="GO:0097320">
    <property type="term" value="P:plasma membrane tubulation"/>
    <property type="evidence" value="ECO:0007669"/>
    <property type="project" value="TreeGrafter"/>
</dbReference>
<dbReference type="GO" id="GO:0030479">
    <property type="term" value="C:actin cortical patch"/>
    <property type="evidence" value="ECO:0007669"/>
    <property type="project" value="TreeGrafter"/>
</dbReference>
<keyword evidence="6" id="KW-1185">Reference proteome</keyword>
<dbReference type="EMBL" id="KZ613474">
    <property type="protein sequence ID" value="PMD23612.1"/>
    <property type="molecule type" value="Genomic_DNA"/>
</dbReference>
<dbReference type="InterPro" id="IPR001452">
    <property type="entry name" value="SH3_domain"/>
</dbReference>
<dbReference type="AlphaFoldDB" id="A0A2J6QBF6"/>
<dbReference type="PRINTS" id="PR01887">
    <property type="entry name" value="SPECTRNALPHA"/>
</dbReference>
<organism evidence="5 6">
    <name type="scientific">Hyaloscypha hepaticicola</name>
    <dbReference type="NCBI Taxonomy" id="2082293"/>
    <lineage>
        <taxon>Eukaryota</taxon>
        <taxon>Fungi</taxon>
        <taxon>Dikarya</taxon>
        <taxon>Ascomycota</taxon>
        <taxon>Pezizomycotina</taxon>
        <taxon>Leotiomycetes</taxon>
        <taxon>Helotiales</taxon>
        <taxon>Hyaloscyphaceae</taxon>
        <taxon>Hyaloscypha</taxon>
    </lineage>
</organism>
<evidence type="ECO:0000256" key="1">
    <source>
        <dbReference type="ARBA" id="ARBA00022443"/>
    </source>
</evidence>
<dbReference type="PANTHER" id="PTHR47174:SF1">
    <property type="entry name" value="REDUCED VIABILITY UPON STARVATION PROTEIN 167"/>
    <property type="match status" value="1"/>
</dbReference>
<name>A0A2J6QBF6_9HELO</name>
<dbReference type="STRING" id="1745343.A0A2J6QBF6"/>
<proteinExistence type="predicted"/>
<evidence type="ECO:0000259" key="4">
    <source>
        <dbReference type="PROSITE" id="PS50002"/>
    </source>
</evidence>
<dbReference type="GO" id="GO:0008289">
    <property type="term" value="F:lipid binding"/>
    <property type="evidence" value="ECO:0007669"/>
    <property type="project" value="TreeGrafter"/>
</dbReference>
<sequence length="100" mass="10698">MGNNESLSQYGRFLVAEAVAKAKGSAPPPPKSKPSRLSGAPAAEKVTALCDYEAQAEGDLSFTAGDVIEIVTRTNNENEWWIGKLNGKEGQFPGNYVKLN</sequence>
<dbReference type="GO" id="GO:0006897">
    <property type="term" value="P:endocytosis"/>
    <property type="evidence" value="ECO:0007669"/>
    <property type="project" value="InterPro"/>
</dbReference>
<evidence type="ECO:0000313" key="6">
    <source>
        <dbReference type="Proteomes" id="UP000235672"/>
    </source>
</evidence>
<dbReference type="GO" id="GO:0043332">
    <property type="term" value="C:mating projection tip"/>
    <property type="evidence" value="ECO:0007669"/>
    <property type="project" value="TreeGrafter"/>
</dbReference>
<dbReference type="InterPro" id="IPR046982">
    <property type="entry name" value="BIN3/RVS161-like"/>
</dbReference>
<protein>
    <recommendedName>
        <fullName evidence="4">SH3 domain-containing protein</fullName>
    </recommendedName>
</protein>
<evidence type="ECO:0000256" key="2">
    <source>
        <dbReference type="PROSITE-ProRule" id="PRU00192"/>
    </source>
</evidence>
<accession>A0A2J6QBF6</accession>
<dbReference type="Gene3D" id="2.30.30.40">
    <property type="entry name" value="SH3 Domains"/>
    <property type="match status" value="1"/>
</dbReference>
<dbReference type="Proteomes" id="UP000235672">
    <property type="component" value="Unassembled WGS sequence"/>
</dbReference>
<evidence type="ECO:0000313" key="5">
    <source>
        <dbReference type="EMBL" id="PMD23612.1"/>
    </source>
</evidence>
<dbReference type="Pfam" id="PF00018">
    <property type="entry name" value="SH3_1"/>
    <property type="match status" value="1"/>
</dbReference>
<evidence type="ECO:0000256" key="3">
    <source>
        <dbReference type="SAM" id="MobiDB-lite"/>
    </source>
</evidence>
<dbReference type="InterPro" id="IPR036028">
    <property type="entry name" value="SH3-like_dom_sf"/>
</dbReference>
<dbReference type="PRINTS" id="PR00452">
    <property type="entry name" value="SH3DOMAIN"/>
</dbReference>
<dbReference type="GO" id="GO:1990528">
    <property type="term" value="C:Rvs161p-Rvs167p complex"/>
    <property type="evidence" value="ECO:0007669"/>
    <property type="project" value="TreeGrafter"/>
</dbReference>
<gene>
    <name evidence="5" type="ORF">NA56DRAFT_701012</name>
</gene>
<feature type="region of interest" description="Disordered" evidence="3">
    <location>
        <begin position="21"/>
        <end position="40"/>
    </location>
</feature>
<dbReference type="FunFam" id="2.30.30.40:FF:000189">
    <property type="entry name" value="BAR adaptor protein RVS167"/>
    <property type="match status" value="1"/>
</dbReference>
<dbReference type="PANTHER" id="PTHR47174">
    <property type="entry name" value="BRIDGING INTEGRATOR 3"/>
    <property type="match status" value="1"/>
</dbReference>
<feature type="domain" description="SH3" evidence="4">
    <location>
        <begin position="41"/>
        <end position="100"/>
    </location>
</feature>
<reference evidence="5 6" key="1">
    <citation type="submission" date="2016-05" db="EMBL/GenBank/DDBJ databases">
        <title>A degradative enzymes factory behind the ericoid mycorrhizal symbiosis.</title>
        <authorList>
            <consortium name="DOE Joint Genome Institute"/>
            <person name="Martino E."/>
            <person name="Morin E."/>
            <person name="Grelet G."/>
            <person name="Kuo A."/>
            <person name="Kohler A."/>
            <person name="Daghino S."/>
            <person name="Barry K."/>
            <person name="Choi C."/>
            <person name="Cichocki N."/>
            <person name="Clum A."/>
            <person name="Copeland A."/>
            <person name="Hainaut M."/>
            <person name="Haridas S."/>
            <person name="Labutti K."/>
            <person name="Lindquist E."/>
            <person name="Lipzen A."/>
            <person name="Khouja H.-R."/>
            <person name="Murat C."/>
            <person name="Ohm R."/>
            <person name="Olson A."/>
            <person name="Spatafora J."/>
            <person name="Veneault-Fourrey C."/>
            <person name="Henrissat B."/>
            <person name="Grigoriev I."/>
            <person name="Martin F."/>
            <person name="Perotto S."/>
        </authorList>
    </citation>
    <scope>NUCLEOTIDE SEQUENCE [LARGE SCALE GENOMIC DNA]</scope>
    <source>
        <strain evidence="5 6">UAMH 7357</strain>
    </source>
</reference>
<dbReference type="GO" id="GO:0031097">
    <property type="term" value="C:medial cortex"/>
    <property type="evidence" value="ECO:0007669"/>
    <property type="project" value="TreeGrafter"/>
</dbReference>
<keyword evidence="1 2" id="KW-0728">SH3 domain</keyword>
<dbReference type="PROSITE" id="PS50002">
    <property type="entry name" value="SH3"/>
    <property type="match status" value="1"/>
</dbReference>
<dbReference type="SMART" id="SM00326">
    <property type="entry name" value="SH3"/>
    <property type="match status" value="1"/>
</dbReference>
<dbReference type="GO" id="GO:0051666">
    <property type="term" value="P:actin cortical patch localization"/>
    <property type="evidence" value="ECO:0007669"/>
    <property type="project" value="InterPro"/>
</dbReference>